<dbReference type="Proteomes" id="UP000886851">
    <property type="component" value="Unassembled WGS sequence"/>
</dbReference>
<evidence type="ECO:0000256" key="9">
    <source>
        <dbReference type="ARBA" id="ARBA00022989"/>
    </source>
</evidence>
<accession>A0A9D1ZHC6</accession>
<comment type="cofactor">
    <cofactor evidence="2">
        <name>Co(2+)</name>
        <dbReference type="ChEBI" id="CHEBI:48828"/>
    </cofactor>
</comment>
<reference evidence="14" key="2">
    <citation type="submission" date="2021-04" db="EMBL/GenBank/DDBJ databases">
        <authorList>
            <person name="Gilroy R."/>
        </authorList>
    </citation>
    <scope>NUCLEOTIDE SEQUENCE</scope>
    <source>
        <strain evidence="14">Gambia2-208</strain>
    </source>
</reference>
<dbReference type="PANTHER" id="PTHR31120">
    <property type="entry name" value="METALLOPROTEASE TIKI"/>
    <property type="match status" value="1"/>
</dbReference>
<organism evidence="14 15">
    <name type="scientific">Candidatus Bacteroides pullicola</name>
    <dbReference type="NCBI Taxonomy" id="2838475"/>
    <lineage>
        <taxon>Bacteria</taxon>
        <taxon>Pseudomonadati</taxon>
        <taxon>Bacteroidota</taxon>
        <taxon>Bacteroidia</taxon>
        <taxon>Bacteroidales</taxon>
        <taxon>Bacteroidaceae</taxon>
        <taxon>Bacteroides</taxon>
    </lineage>
</organism>
<evidence type="ECO:0000313" key="14">
    <source>
        <dbReference type="EMBL" id="HIY88365.1"/>
    </source>
</evidence>
<keyword evidence="10" id="KW-0482">Metalloprotease</keyword>
<reference evidence="14" key="1">
    <citation type="journal article" date="2021" name="PeerJ">
        <title>Extensive microbial diversity within the chicken gut microbiome revealed by metagenomics and culture.</title>
        <authorList>
            <person name="Gilroy R."/>
            <person name="Ravi A."/>
            <person name="Getino M."/>
            <person name="Pursley I."/>
            <person name="Horton D.L."/>
            <person name="Alikhan N.F."/>
            <person name="Baker D."/>
            <person name="Gharbi K."/>
            <person name="Hall N."/>
            <person name="Watson M."/>
            <person name="Adriaenssens E.M."/>
            <person name="Foster-Nyarko E."/>
            <person name="Jarju S."/>
            <person name="Secka A."/>
            <person name="Antonio M."/>
            <person name="Oren A."/>
            <person name="Chaudhuri R.R."/>
            <person name="La Ragione R."/>
            <person name="Hildebrand F."/>
            <person name="Pallen M.J."/>
        </authorList>
    </citation>
    <scope>NUCLEOTIDE SEQUENCE</scope>
    <source>
        <strain evidence="14">Gambia2-208</strain>
    </source>
</reference>
<keyword evidence="6" id="KW-0479">Metal-binding</keyword>
<dbReference type="EMBL" id="DXCV01000046">
    <property type="protein sequence ID" value="HIY88365.1"/>
    <property type="molecule type" value="Genomic_DNA"/>
</dbReference>
<comment type="caution">
    <text evidence="14">The sequence shown here is derived from an EMBL/GenBank/DDBJ whole genome shotgun (WGS) entry which is preliminary data.</text>
</comment>
<keyword evidence="4" id="KW-0645">Protease</keyword>
<keyword evidence="8" id="KW-0378">Hydrolase</keyword>
<evidence type="ECO:0000256" key="7">
    <source>
        <dbReference type="ARBA" id="ARBA00022729"/>
    </source>
</evidence>
<comment type="subcellular location">
    <subcellularLocation>
        <location evidence="3">Membrane</location>
        <topology evidence="3">Single-pass type I membrane protein</topology>
    </subcellularLocation>
</comment>
<comment type="cofactor">
    <cofactor evidence="1">
        <name>Mn(2+)</name>
        <dbReference type="ChEBI" id="CHEBI:29035"/>
    </cofactor>
</comment>
<keyword evidence="12" id="KW-0325">Glycoprotein</keyword>
<evidence type="ECO:0000256" key="8">
    <source>
        <dbReference type="ARBA" id="ARBA00022801"/>
    </source>
</evidence>
<evidence type="ECO:0000313" key="15">
    <source>
        <dbReference type="Proteomes" id="UP000886851"/>
    </source>
</evidence>
<dbReference type="GO" id="GO:0004222">
    <property type="term" value="F:metalloendopeptidase activity"/>
    <property type="evidence" value="ECO:0007669"/>
    <property type="project" value="TreeGrafter"/>
</dbReference>
<feature type="chain" id="PRO_5038340259" evidence="13">
    <location>
        <begin position="20"/>
        <end position="293"/>
    </location>
</feature>
<evidence type="ECO:0000256" key="11">
    <source>
        <dbReference type="ARBA" id="ARBA00023136"/>
    </source>
</evidence>
<evidence type="ECO:0000256" key="4">
    <source>
        <dbReference type="ARBA" id="ARBA00022670"/>
    </source>
</evidence>
<evidence type="ECO:0000256" key="10">
    <source>
        <dbReference type="ARBA" id="ARBA00023049"/>
    </source>
</evidence>
<evidence type="ECO:0000256" key="2">
    <source>
        <dbReference type="ARBA" id="ARBA00001941"/>
    </source>
</evidence>
<dbReference type="AlphaFoldDB" id="A0A9D1ZHC6"/>
<evidence type="ECO:0000256" key="1">
    <source>
        <dbReference type="ARBA" id="ARBA00001936"/>
    </source>
</evidence>
<evidence type="ECO:0000256" key="5">
    <source>
        <dbReference type="ARBA" id="ARBA00022692"/>
    </source>
</evidence>
<keyword evidence="11" id="KW-0472">Membrane</keyword>
<dbReference type="InterPro" id="IPR040230">
    <property type="entry name" value="TIKI1/2-like"/>
</dbReference>
<protein>
    <submittedName>
        <fullName evidence="14">TraB/GumN family protein</fullName>
    </submittedName>
</protein>
<evidence type="ECO:0000256" key="6">
    <source>
        <dbReference type="ARBA" id="ARBA00022723"/>
    </source>
</evidence>
<keyword evidence="5" id="KW-0812">Transmembrane</keyword>
<proteinExistence type="predicted"/>
<dbReference type="GO" id="GO:0046872">
    <property type="term" value="F:metal ion binding"/>
    <property type="evidence" value="ECO:0007669"/>
    <property type="project" value="UniProtKB-KW"/>
</dbReference>
<dbReference type="PANTHER" id="PTHR31120:SF6">
    <property type="entry name" value="METALLOPROTEASE TIKI HOMOLOG"/>
    <property type="match status" value="1"/>
</dbReference>
<keyword evidence="9" id="KW-1133">Transmembrane helix</keyword>
<evidence type="ECO:0000256" key="12">
    <source>
        <dbReference type="ARBA" id="ARBA00023180"/>
    </source>
</evidence>
<dbReference type="Pfam" id="PF01963">
    <property type="entry name" value="TraB_PrgY_gumN"/>
    <property type="match status" value="1"/>
</dbReference>
<feature type="signal peptide" evidence="13">
    <location>
        <begin position="1"/>
        <end position="19"/>
    </location>
</feature>
<evidence type="ECO:0000256" key="13">
    <source>
        <dbReference type="SAM" id="SignalP"/>
    </source>
</evidence>
<dbReference type="GO" id="GO:0006508">
    <property type="term" value="P:proteolysis"/>
    <property type="evidence" value="ECO:0007669"/>
    <property type="project" value="UniProtKB-KW"/>
</dbReference>
<dbReference type="GO" id="GO:0016020">
    <property type="term" value="C:membrane"/>
    <property type="evidence" value="ECO:0007669"/>
    <property type="project" value="UniProtKB-SubCell"/>
</dbReference>
<gene>
    <name evidence="14" type="ORF">H9824_06650</name>
</gene>
<keyword evidence="7 13" id="KW-0732">Signal</keyword>
<evidence type="ECO:0000256" key="3">
    <source>
        <dbReference type="ARBA" id="ARBA00004479"/>
    </source>
</evidence>
<dbReference type="CDD" id="cd14789">
    <property type="entry name" value="Tiki"/>
    <property type="match status" value="1"/>
</dbReference>
<sequence>MKRFITLLLVVAATLGAQAQLLWKVSGNGLDKPSYLFGTYHLASLGIKDSIAALPQVQQDVQQVYGEIIMADMMKPETLMKMQQQMMLPADTMLKSLFTPEEFTVVTQAVKEYLQVDIALLDRMKPAALTQQLTVLFYLKHTPGYNPQELLDASFQQDATKAGKKVGGLETVQSQMDILFNKPLRRQAEDLYCFLSNPAKAERQAKELIAAYAAQDLDTVLRLMEEKEGTKCDPTPEEMAQLLYDRNHNWVGQMPDIMQAAPTLFVIGAGHLPGEQGLVKLLQGKGYTVEPLK</sequence>
<dbReference type="InterPro" id="IPR002816">
    <property type="entry name" value="TraB/PrgY/GumN_fam"/>
</dbReference>
<dbReference type="GO" id="GO:0030178">
    <property type="term" value="P:negative regulation of Wnt signaling pathway"/>
    <property type="evidence" value="ECO:0007669"/>
    <property type="project" value="InterPro"/>
</dbReference>
<name>A0A9D1ZHC6_9BACE</name>